<evidence type="ECO:0000313" key="1">
    <source>
        <dbReference type="EMBL" id="GFY17120.1"/>
    </source>
</evidence>
<reference evidence="1" key="1">
    <citation type="submission" date="2020-08" db="EMBL/GenBank/DDBJ databases">
        <title>Multicomponent nature underlies the extraordinary mechanical properties of spider dragline silk.</title>
        <authorList>
            <person name="Kono N."/>
            <person name="Nakamura H."/>
            <person name="Mori M."/>
            <person name="Yoshida Y."/>
            <person name="Ohtoshi R."/>
            <person name="Malay A.D."/>
            <person name="Moran D.A.P."/>
            <person name="Tomita M."/>
            <person name="Numata K."/>
            <person name="Arakawa K."/>
        </authorList>
    </citation>
    <scope>NUCLEOTIDE SEQUENCE</scope>
</reference>
<protein>
    <submittedName>
        <fullName evidence="1">Uncharacterized protein</fullName>
    </submittedName>
</protein>
<comment type="caution">
    <text evidence="1">The sequence shown here is derived from an EMBL/GenBank/DDBJ whole genome shotgun (WGS) entry which is preliminary data.</text>
</comment>
<name>A0A8X6VR04_TRICX</name>
<dbReference type="EMBL" id="BMAU01021343">
    <property type="protein sequence ID" value="GFY17120.1"/>
    <property type="molecule type" value="Genomic_DNA"/>
</dbReference>
<dbReference type="Proteomes" id="UP000887159">
    <property type="component" value="Unassembled WGS sequence"/>
</dbReference>
<organism evidence="1 2">
    <name type="scientific">Trichonephila clavipes</name>
    <name type="common">Golden silk orbweaver</name>
    <name type="synonym">Nephila clavipes</name>
    <dbReference type="NCBI Taxonomy" id="2585209"/>
    <lineage>
        <taxon>Eukaryota</taxon>
        <taxon>Metazoa</taxon>
        <taxon>Ecdysozoa</taxon>
        <taxon>Arthropoda</taxon>
        <taxon>Chelicerata</taxon>
        <taxon>Arachnida</taxon>
        <taxon>Araneae</taxon>
        <taxon>Araneomorphae</taxon>
        <taxon>Entelegynae</taxon>
        <taxon>Araneoidea</taxon>
        <taxon>Nephilidae</taxon>
        <taxon>Trichonephila</taxon>
    </lineage>
</organism>
<dbReference type="AlphaFoldDB" id="A0A8X6VR04"/>
<accession>A0A8X6VR04</accession>
<keyword evidence="2" id="KW-1185">Reference proteome</keyword>
<proteinExistence type="predicted"/>
<evidence type="ECO:0000313" key="2">
    <source>
        <dbReference type="Proteomes" id="UP000887159"/>
    </source>
</evidence>
<sequence length="198" mass="22505">MFQILLWSPWKYRCGQRTVRMAVVACSQNQAVFARRHNELKLKQKLLDIRAELERERRTREFSILDIISNRKNEAVNYLRISVIDCNLWRHLQLLRTKSTLVVRGRQFINPRAMSLRDNRREVSPADPIDRSGLTLPPNYSEAWAKGNAKITIRAGGEGNVLQPPAPVVSAATDHKTFGPTDLTSTCSEGICGIGHRT</sequence>
<gene>
    <name evidence="1" type="ORF">TNCV_1088961</name>
</gene>